<dbReference type="Pfam" id="PF03401">
    <property type="entry name" value="TctC"/>
    <property type="match status" value="1"/>
</dbReference>
<dbReference type="PIRSF" id="PIRSF017082">
    <property type="entry name" value="YflP"/>
    <property type="match status" value="1"/>
</dbReference>
<sequence>MHKPPHPIRSKRYLLGLLSALMMYPLHQAHAQNTWPERPIRLIVSFPVGGIADSIARVITPHLSQTLGQPVTVDNRPGANGNIGIAEAVRAPQDGHTLLLTSGASISINPLIYRSQPFNPQTDLAPIAALARVHLFLTVSPSVPATNVAEFIAYLQARPGALSYGSPGPGSSPHLAGEMFKRAAKVDALHVPYRGAAPALQDLLGGHLQFWFDPGIGLKQVEAENLRMLAIGSLQRSSLYPDIPTLAESGLPGFDADSLFGLYAPAGTPAPVIEAISTSIASALEQQSVTNSIRNLGVTPTRMDRQAFISHHAREQARFASLIEDVGLKVD</sequence>
<feature type="chain" id="PRO_5043419733" evidence="2">
    <location>
        <begin position="32"/>
        <end position="331"/>
    </location>
</feature>
<dbReference type="Proteomes" id="UP001199260">
    <property type="component" value="Unassembled WGS sequence"/>
</dbReference>
<organism evidence="3 4">
    <name type="scientific">Comamonas koreensis</name>
    <dbReference type="NCBI Taxonomy" id="160825"/>
    <lineage>
        <taxon>Bacteria</taxon>
        <taxon>Pseudomonadati</taxon>
        <taxon>Pseudomonadota</taxon>
        <taxon>Betaproteobacteria</taxon>
        <taxon>Burkholderiales</taxon>
        <taxon>Comamonadaceae</taxon>
        <taxon>Comamonas</taxon>
    </lineage>
</organism>
<dbReference type="InterPro" id="IPR042100">
    <property type="entry name" value="Bug_dom1"/>
</dbReference>
<dbReference type="CDD" id="cd07012">
    <property type="entry name" value="PBP2_Bug_TTT"/>
    <property type="match status" value="1"/>
</dbReference>
<feature type="signal peptide" evidence="2">
    <location>
        <begin position="1"/>
        <end position="31"/>
    </location>
</feature>
<evidence type="ECO:0000256" key="1">
    <source>
        <dbReference type="ARBA" id="ARBA00006987"/>
    </source>
</evidence>
<dbReference type="InterPro" id="IPR005064">
    <property type="entry name" value="BUG"/>
</dbReference>
<proteinExistence type="inferred from homology"/>
<dbReference type="PANTHER" id="PTHR42928">
    <property type="entry name" value="TRICARBOXYLATE-BINDING PROTEIN"/>
    <property type="match status" value="1"/>
</dbReference>
<comment type="similarity">
    <text evidence="1">Belongs to the UPF0065 (bug) family.</text>
</comment>
<dbReference type="Gene3D" id="3.40.190.150">
    <property type="entry name" value="Bordetella uptake gene, domain 1"/>
    <property type="match status" value="1"/>
</dbReference>
<name>A0AAW4XVU9_9BURK</name>
<dbReference type="EMBL" id="JAJNCT010000009">
    <property type="protein sequence ID" value="MCD2165346.1"/>
    <property type="molecule type" value="Genomic_DNA"/>
</dbReference>
<dbReference type="AlphaFoldDB" id="A0AAW4XVU9"/>
<keyword evidence="2" id="KW-0732">Signal</keyword>
<protein>
    <submittedName>
        <fullName evidence="3">Tripartite tricarboxylate transporter substrate binding protein</fullName>
    </submittedName>
</protein>
<dbReference type="Gene3D" id="3.40.190.10">
    <property type="entry name" value="Periplasmic binding protein-like II"/>
    <property type="match status" value="1"/>
</dbReference>
<reference evidence="3 4" key="1">
    <citation type="submission" date="2021-11" db="EMBL/GenBank/DDBJ databases">
        <title>Genome sequence.</title>
        <authorList>
            <person name="Sun Q."/>
        </authorList>
    </citation>
    <scope>NUCLEOTIDE SEQUENCE [LARGE SCALE GENOMIC DNA]</scope>
    <source>
        <strain evidence="3 4">KCTC 12005</strain>
    </source>
</reference>
<evidence type="ECO:0000256" key="2">
    <source>
        <dbReference type="SAM" id="SignalP"/>
    </source>
</evidence>
<dbReference type="PANTHER" id="PTHR42928:SF5">
    <property type="entry name" value="BLR1237 PROTEIN"/>
    <property type="match status" value="1"/>
</dbReference>
<comment type="caution">
    <text evidence="3">The sequence shown here is derived from an EMBL/GenBank/DDBJ whole genome shotgun (WGS) entry which is preliminary data.</text>
</comment>
<evidence type="ECO:0000313" key="4">
    <source>
        <dbReference type="Proteomes" id="UP001199260"/>
    </source>
</evidence>
<dbReference type="RefSeq" id="WP_230773913.1">
    <property type="nucleotide sequence ID" value="NZ_JAJNCT010000009.1"/>
</dbReference>
<keyword evidence="4" id="KW-1185">Reference proteome</keyword>
<evidence type="ECO:0000313" key="3">
    <source>
        <dbReference type="EMBL" id="MCD2165346.1"/>
    </source>
</evidence>
<gene>
    <name evidence="3" type="ORF">LPW39_09390</name>
</gene>
<accession>A0AAW4XVU9</accession>